<accession>A0A6C0KWP9</accession>
<dbReference type="GO" id="GO:0005829">
    <property type="term" value="C:cytosol"/>
    <property type="evidence" value="ECO:0007669"/>
    <property type="project" value="TreeGrafter"/>
</dbReference>
<dbReference type="GO" id="GO:0006231">
    <property type="term" value="P:dTMP biosynthetic process"/>
    <property type="evidence" value="ECO:0007669"/>
    <property type="project" value="InterPro"/>
</dbReference>
<keyword evidence="4" id="KW-0472">Membrane</keyword>
<dbReference type="InterPro" id="IPR036926">
    <property type="entry name" value="Thymidate_synth/dCMP_Mease_sf"/>
</dbReference>
<evidence type="ECO:0000313" key="6">
    <source>
        <dbReference type="EMBL" id="QHU20914.1"/>
    </source>
</evidence>
<protein>
    <recommendedName>
        <fullName evidence="1">thymidylate synthase</fullName>
        <ecNumber evidence="1">2.1.1.45</ecNumber>
    </recommendedName>
</protein>
<dbReference type="PRINTS" id="PR00108">
    <property type="entry name" value="THYMDSNTHASE"/>
</dbReference>
<feature type="domain" description="Thymidylate synthase/dCMP hydroxymethylase" evidence="5">
    <location>
        <begin position="17"/>
        <end position="303"/>
    </location>
</feature>
<dbReference type="SUPFAM" id="SSF55831">
    <property type="entry name" value="Thymidylate synthase/dCMP hydroxymethylase"/>
    <property type="match status" value="1"/>
</dbReference>
<keyword evidence="3" id="KW-0808">Transferase</keyword>
<dbReference type="AlphaFoldDB" id="A0A6C0KWP9"/>
<dbReference type="GO" id="GO:0032259">
    <property type="term" value="P:methylation"/>
    <property type="evidence" value="ECO:0007669"/>
    <property type="project" value="UniProtKB-KW"/>
</dbReference>
<dbReference type="InterPro" id="IPR000398">
    <property type="entry name" value="Thymidylate_synthase"/>
</dbReference>
<reference evidence="6" key="1">
    <citation type="journal article" date="2020" name="Nature">
        <title>Giant virus diversity and host interactions through global metagenomics.</title>
        <authorList>
            <person name="Schulz F."/>
            <person name="Roux S."/>
            <person name="Paez-Espino D."/>
            <person name="Jungbluth S."/>
            <person name="Walsh D.A."/>
            <person name="Denef V.J."/>
            <person name="McMahon K.D."/>
            <person name="Konstantinidis K.T."/>
            <person name="Eloe-Fadrosh E.A."/>
            <person name="Kyrpides N.C."/>
            <person name="Woyke T."/>
        </authorList>
    </citation>
    <scope>NUCLEOTIDE SEQUENCE</scope>
    <source>
        <strain evidence="6">GVMAG-S-3300013094-100</strain>
    </source>
</reference>
<dbReference type="HAMAP" id="MF_00008">
    <property type="entry name" value="Thymidy_synth_bact"/>
    <property type="match status" value="1"/>
</dbReference>
<dbReference type="GO" id="GO:0005739">
    <property type="term" value="C:mitochondrion"/>
    <property type="evidence" value="ECO:0007669"/>
    <property type="project" value="TreeGrafter"/>
</dbReference>
<organism evidence="6">
    <name type="scientific">viral metagenome</name>
    <dbReference type="NCBI Taxonomy" id="1070528"/>
    <lineage>
        <taxon>unclassified sequences</taxon>
        <taxon>metagenomes</taxon>
        <taxon>organismal metagenomes</taxon>
    </lineage>
</organism>
<dbReference type="EMBL" id="MN740976">
    <property type="protein sequence ID" value="QHU20914.1"/>
    <property type="molecule type" value="Genomic_DNA"/>
</dbReference>
<name>A0A6C0KWP9_9ZZZZ</name>
<dbReference type="NCBIfam" id="TIGR03284">
    <property type="entry name" value="thym_sym"/>
    <property type="match status" value="1"/>
</dbReference>
<evidence type="ECO:0000259" key="5">
    <source>
        <dbReference type="Pfam" id="PF00303"/>
    </source>
</evidence>
<dbReference type="EC" id="2.1.1.45" evidence="1"/>
<dbReference type="CDD" id="cd00351">
    <property type="entry name" value="TS_Pyrimidine_HMase"/>
    <property type="match status" value="1"/>
</dbReference>
<feature type="transmembrane region" description="Helical" evidence="4">
    <location>
        <begin position="201"/>
        <end position="221"/>
    </location>
</feature>
<evidence type="ECO:0000256" key="3">
    <source>
        <dbReference type="ARBA" id="ARBA00022679"/>
    </source>
</evidence>
<evidence type="ECO:0000256" key="2">
    <source>
        <dbReference type="ARBA" id="ARBA00022603"/>
    </source>
</evidence>
<evidence type="ECO:0000256" key="4">
    <source>
        <dbReference type="SAM" id="Phobius"/>
    </source>
</evidence>
<dbReference type="InterPro" id="IPR045097">
    <property type="entry name" value="Thymidate_synth/dCMP_Mease"/>
</dbReference>
<dbReference type="InterPro" id="IPR023451">
    <property type="entry name" value="Thymidate_synth/dCMP_Mease_dom"/>
</dbReference>
<keyword evidence="4" id="KW-1133">Transmembrane helix</keyword>
<proteinExistence type="inferred from homology"/>
<sequence length="304" mass="34679">MENKIIVNSNREHDEYQYLELISNIILNGERRSSRNGSTLSIFGEKLVFHVSIQGFPIITTKKVFWRGIVEELLWFLRGSTDVSELQSKNIHIWDANSTREFLDSVGLTNTPANQIGAGYGYQWRCFGGDYPSRENGIDQLKFILNELSTNPHGRRAVLSAWNPKQLSQAALPPCHFTYVFYINANGLSCQMQMRSCDVCAGLPFNIASTALLTSILAYVLRIPVDRIIIITGDTHIYESHTENTMIQIDRDPYPFPKLNITKEAPTIDSTIDEKIKWIESLEFTDFTLENYKYHPSISFPMVA</sequence>
<dbReference type="Pfam" id="PF00303">
    <property type="entry name" value="Thymidylat_synt"/>
    <property type="match status" value="1"/>
</dbReference>
<dbReference type="PANTHER" id="PTHR11548:SF2">
    <property type="entry name" value="THYMIDYLATE SYNTHASE"/>
    <property type="match status" value="1"/>
</dbReference>
<dbReference type="GO" id="GO:0004799">
    <property type="term" value="F:thymidylate synthase activity"/>
    <property type="evidence" value="ECO:0007669"/>
    <property type="project" value="UniProtKB-EC"/>
</dbReference>
<keyword evidence="4" id="KW-0812">Transmembrane</keyword>
<evidence type="ECO:0000256" key="1">
    <source>
        <dbReference type="ARBA" id="ARBA00011947"/>
    </source>
</evidence>
<dbReference type="PANTHER" id="PTHR11548">
    <property type="entry name" value="THYMIDYLATE SYNTHASE 1"/>
    <property type="match status" value="1"/>
</dbReference>
<keyword evidence="2" id="KW-0489">Methyltransferase</keyword>
<dbReference type="Gene3D" id="3.30.572.10">
    <property type="entry name" value="Thymidylate synthase/dCMP hydroxymethylase domain"/>
    <property type="match status" value="1"/>
</dbReference>